<evidence type="ECO:0000313" key="18">
    <source>
        <dbReference type="EMBL" id="CEP60631.1"/>
    </source>
</evidence>
<dbReference type="SMART" id="SM01304">
    <property type="entry name" value="Ras_bdg_2"/>
    <property type="match status" value="1"/>
</dbReference>
<dbReference type="InterPro" id="IPR017441">
    <property type="entry name" value="Protein_kinase_ATP_BS"/>
</dbReference>
<accession>A0A0C7MTH1</accession>
<dbReference type="Gene3D" id="3.10.20.90">
    <property type="entry name" value="Phosphatidylinositol 3-kinase Catalytic Subunit, Chain A, domain 1"/>
    <property type="match status" value="1"/>
</dbReference>
<dbReference type="SUPFAM" id="SSF47769">
    <property type="entry name" value="SAM/Pointed domain"/>
    <property type="match status" value="1"/>
</dbReference>
<dbReference type="InterPro" id="IPR001660">
    <property type="entry name" value="SAM"/>
</dbReference>
<dbReference type="InterPro" id="IPR008271">
    <property type="entry name" value="Ser/Thr_kinase_AS"/>
</dbReference>
<dbReference type="RefSeq" id="XP_022626873.1">
    <property type="nucleotide sequence ID" value="XM_022774813.1"/>
</dbReference>
<dbReference type="GO" id="GO:0007124">
    <property type="term" value="P:pseudohyphal growth"/>
    <property type="evidence" value="ECO:0007669"/>
    <property type="project" value="EnsemblFungi"/>
</dbReference>
<keyword evidence="4" id="KW-0723">Serine/threonine-protein kinase</keyword>
<evidence type="ECO:0000256" key="13">
    <source>
        <dbReference type="ARBA" id="ARBA00070094"/>
    </source>
</evidence>
<evidence type="ECO:0000256" key="3">
    <source>
        <dbReference type="ARBA" id="ARBA00022507"/>
    </source>
</evidence>
<dbReference type="GO" id="GO:0042802">
    <property type="term" value="F:identical protein binding"/>
    <property type="evidence" value="ECO:0007669"/>
    <property type="project" value="EnsemblFungi"/>
</dbReference>
<evidence type="ECO:0000259" key="16">
    <source>
        <dbReference type="PROSITE" id="PS50011"/>
    </source>
</evidence>
<dbReference type="GO" id="GO:0004709">
    <property type="term" value="F:MAP kinase kinase kinase activity"/>
    <property type="evidence" value="ECO:0007669"/>
    <property type="project" value="UniProtKB-EC"/>
</dbReference>
<evidence type="ECO:0000256" key="5">
    <source>
        <dbReference type="ARBA" id="ARBA00022553"/>
    </source>
</evidence>
<evidence type="ECO:0000256" key="7">
    <source>
        <dbReference type="ARBA" id="ARBA00022741"/>
    </source>
</evidence>
<dbReference type="GO" id="GO:0071507">
    <property type="term" value="P:pheromone response MAPK cascade"/>
    <property type="evidence" value="ECO:0007669"/>
    <property type="project" value="EnsemblFungi"/>
</dbReference>
<dbReference type="GO" id="GO:0001402">
    <property type="term" value="P:signal transduction involved in filamentous growth"/>
    <property type="evidence" value="ECO:0007669"/>
    <property type="project" value="EnsemblFungi"/>
</dbReference>
<comment type="catalytic activity">
    <reaction evidence="10">
        <text>L-threonyl-[protein] + ATP = O-phospho-L-threonyl-[protein] + ADP + H(+)</text>
        <dbReference type="Rhea" id="RHEA:46608"/>
        <dbReference type="Rhea" id="RHEA-COMP:11060"/>
        <dbReference type="Rhea" id="RHEA-COMP:11605"/>
        <dbReference type="ChEBI" id="CHEBI:15378"/>
        <dbReference type="ChEBI" id="CHEBI:30013"/>
        <dbReference type="ChEBI" id="CHEBI:30616"/>
        <dbReference type="ChEBI" id="CHEBI:61977"/>
        <dbReference type="ChEBI" id="CHEBI:456216"/>
        <dbReference type="EC" id="2.7.11.25"/>
    </reaction>
</comment>
<dbReference type="Gene3D" id="1.10.150.50">
    <property type="entry name" value="Transcription Factor, Ets-1"/>
    <property type="match status" value="1"/>
</dbReference>
<evidence type="ECO:0000259" key="17">
    <source>
        <dbReference type="PROSITE" id="PS50105"/>
    </source>
</evidence>
<organism evidence="18 19">
    <name type="scientific">Lachancea lanzarotensis</name>
    <dbReference type="NCBI Taxonomy" id="1245769"/>
    <lineage>
        <taxon>Eukaryota</taxon>
        <taxon>Fungi</taxon>
        <taxon>Dikarya</taxon>
        <taxon>Ascomycota</taxon>
        <taxon>Saccharomycotina</taxon>
        <taxon>Saccharomycetes</taxon>
        <taxon>Saccharomycetales</taxon>
        <taxon>Saccharomycetaceae</taxon>
        <taxon>Lachancea</taxon>
    </lineage>
</organism>
<comment type="function">
    <text evidence="12">Serine/threonine protein kinase required for cell-type-specific transcription and signal transduction in yeast. It is thought that it phosphorylates the STE7 protein kinase which itself, phosphorylates the FUS3 and or KSS1 kinases.</text>
</comment>
<keyword evidence="19" id="KW-1185">Reference proteome</keyword>
<dbReference type="InterPro" id="IPR011009">
    <property type="entry name" value="Kinase-like_dom_sf"/>
</dbReference>
<evidence type="ECO:0000256" key="9">
    <source>
        <dbReference type="ARBA" id="ARBA00022840"/>
    </source>
</evidence>
<gene>
    <name evidence="18" type="ORF">LALA0_S01e15390g</name>
</gene>
<feature type="domain" description="SAM" evidence="17">
    <location>
        <begin position="8"/>
        <end position="67"/>
    </location>
</feature>
<comment type="catalytic activity">
    <reaction evidence="11">
        <text>L-seryl-[protein] + ATP = O-phospho-L-seryl-[protein] + ADP + H(+)</text>
        <dbReference type="Rhea" id="RHEA:17989"/>
        <dbReference type="Rhea" id="RHEA-COMP:9863"/>
        <dbReference type="Rhea" id="RHEA-COMP:11604"/>
        <dbReference type="ChEBI" id="CHEBI:15378"/>
        <dbReference type="ChEBI" id="CHEBI:29999"/>
        <dbReference type="ChEBI" id="CHEBI:30616"/>
        <dbReference type="ChEBI" id="CHEBI:83421"/>
        <dbReference type="ChEBI" id="CHEBI:456216"/>
        <dbReference type="EC" id="2.7.11.25"/>
    </reaction>
</comment>
<dbReference type="PROSITE" id="PS50105">
    <property type="entry name" value="SAM_DOMAIN"/>
    <property type="match status" value="1"/>
</dbReference>
<dbReference type="PROSITE" id="PS50011">
    <property type="entry name" value="PROTEIN_KINASE_DOM"/>
    <property type="match status" value="1"/>
</dbReference>
<feature type="compositionally biased region" description="Polar residues" evidence="15">
    <location>
        <begin position="345"/>
        <end position="366"/>
    </location>
</feature>
<evidence type="ECO:0000256" key="1">
    <source>
        <dbReference type="ARBA" id="ARBA00006529"/>
    </source>
</evidence>
<sequence>MAENEPFVVQFLNELNCAQYIDRFKSWNLTSENVVAHLDKEILIEVGVKKIGDRIRILKRSQTLRGSKFRSPIEARELLQRFQALSLTQLTTTEELVTDKHSAIFILNDGSAKKVNVNGCFNADSIKKKLIKKLPSEFIACTPQGEETRNSQDYDVFVVDYTKNVLHLLYDVELVTICHSTDRVEKNRLIFVSKDQTPNERATLTSKKLHLKTLSVINQLGSISNFTTATPNSRARFHAADTLASYGASPVPQSSLRIENSKDNIRQIFNQRPPSELISTNLGEYFPLADSKSLRKTVKSSVRQSIRLSSINGSVAPANGNNVGNIWVNNSNAVGRALLQSIDQTSTDPSATAGTEKTGTAVSTRRGSAEDDTLNFSPAETSREDLSVRKASGSSIESKQAPTKRPGLISHSTYGEKASLRQKNTDRIELLQVQSDYEEDDGDIISLPTKVATPKNWLKGARIGAGSFGSVYLGMNAQTGELMAVKQVELQPAAVTAGVMSVSDGVKKQYNQNAGTAAAKNSSQIHRKMIDALQHEMGLLKELHHDNIVTYFGSSQEGGNLNIFLEYVPGGSVSSMLNNYGPFEEPLIKNFTRQILIGLAYLHRKDIIHRDIKGANILIDIKGCVKITDFGISKKLSPLNQQQNKRASLQGSVYWMAPEVVKQVVTTEKADIWSVGCVIIEMFTGKHPFPDFSQMQAIFKIGTNTYPDSPSWASEEAKSFLRETFELDYRKRPSSIELLQHAWQDTSLL</sequence>
<evidence type="ECO:0000256" key="4">
    <source>
        <dbReference type="ARBA" id="ARBA00022527"/>
    </source>
</evidence>
<evidence type="ECO:0000256" key="14">
    <source>
        <dbReference type="PROSITE-ProRule" id="PRU10141"/>
    </source>
</evidence>
<name>A0A0C7MTH1_9SACH</name>
<dbReference type="Gene3D" id="1.10.510.10">
    <property type="entry name" value="Transferase(Phosphotransferase) domain 1"/>
    <property type="match status" value="1"/>
</dbReference>
<keyword evidence="8" id="KW-0418">Kinase</keyword>
<dbReference type="SUPFAM" id="SSF56112">
    <property type="entry name" value="Protein kinase-like (PK-like)"/>
    <property type="match status" value="1"/>
</dbReference>
<dbReference type="InterPro" id="IPR000719">
    <property type="entry name" value="Prot_kinase_dom"/>
</dbReference>
<dbReference type="STRING" id="1245769.A0A0C7MTH1"/>
<evidence type="ECO:0000256" key="6">
    <source>
        <dbReference type="ARBA" id="ARBA00022679"/>
    </source>
</evidence>
<keyword evidence="7 14" id="KW-0547">Nucleotide-binding</keyword>
<comment type="similarity">
    <text evidence="1">Belongs to the protein kinase superfamily. STE Ser/Thr protein kinase family. MAP kinase kinase kinase subfamily.</text>
</comment>
<dbReference type="PANTHER" id="PTHR11584:SF369">
    <property type="entry name" value="MITOGEN-ACTIVATED PROTEIN KINASE KINASE KINASE 19-RELATED"/>
    <property type="match status" value="1"/>
</dbReference>
<reference evidence="18 19" key="1">
    <citation type="submission" date="2014-12" db="EMBL/GenBank/DDBJ databases">
        <authorList>
            <person name="Neuveglise Cecile"/>
        </authorList>
    </citation>
    <scope>NUCLEOTIDE SEQUENCE [LARGE SCALE GENOMIC DNA]</scope>
    <source>
        <strain evidence="18 19">CBS 12615</strain>
    </source>
</reference>
<dbReference type="OrthoDB" id="266718at2759"/>
<evidence type="ECO:0000256" key="15">
    <source>
        <dbReference type="SAM" id="MobiDB-lite"/>
    </source>
</evidence>
<evidence type="ECO:0000256" key="11">
    <source>
        <dbReference type="ARBA" id="ARBA00048329"/>
    </source>
</evidence>
<dbReference type="PROSITE" id="PS00107">
    <property type="entry name" value="PROTEIN_KINASE_ATP"/>
    <property type="match status" value="1"/>
</dbReference>
<dbReference type="PROSITE" id="PS00108">
    <property type="entry name" value="PROTEIN_KINASE_ST"/>
    <property type="match status" value="1"/>
</dbReference>
<evidence type="ECO:0000256" key="8">
    <source>
        <dbReference type="ARBA" id="ARBA00022777"/>
    </source>
</evidence>
<feature type="domain" description="Protein kinase" evidence="16">
    <location>
        <begin position="457"/>
        <end position="744"/>
    </location>
</feature>
<dbReference type="Pfam" id="PF14847">
    <property type="entry name" value="Ras_bdg_2"/>
    <property type="match status" value="1"/>
</dbReference>
<dbReference type="SMART" id="SM00220">
    <property type="entry name" value="S_TKc"/>
    <property type="match status" value="1"/>
</dbReference>
<keyword evidence="9 14" id="KW-0067">ATP-binding</keyword>
<dbReference type="EMBL" id="LN736360">
    <property type="protein sequence ID" value="CEP60631.1"/>
    <property type="molecule type" value="Genomic_DNA"/>
</dbReference>
<proteinExistence type="inferred from homology"/>
<dbReference type="InterPro" id="IPR029458">
    <property type="entry name" value="Ras-bd_By2"/>
</dbReference>
<dbReference type="HOGENOM" id="CLU_003051_2_1_1"/>
<dbReference type="GO" id="GO:0071474">
    <property type="term" value="P:cellular hyperosmotic response"/>
    <property type="evidence" value="ECO:0007669"/>
    <property type="project" value="EnsemblFungi"/>
</dbReference>
<dbReference type="EC" id="2.7.11.25" evidence="2"/>
<feature type="binding site" evidence="14">
    <location>
        <position position="486"/>
    </location>
    <ligand>
        <name>ATP</name>
        <dbReference type="ChEBI" id="CHEBI:30616"/>
    </ligand>
</feature>
<dbReference type="GO" id="GO:0007232">
    <property type="term" value="P:osmosensory signaling pathway via Sho1 osmosensor"/>
    <property type="evidence" value="ECO:0007669"/>
    <property type="project" value="EnsemblFungi"/>
</dbReference>
<dbReference type="PANTHER" id="PTHR11584">
    <property type="entry name" value="SERINE/THREONINE PROTEIN KINASE"/>
    <property type="match status" value="1"/>
</dbReference>
<keyword evidence="3" id="KW-0589">Pheromone response</keyword>
<evidence type="ECO:0000256" key="12">
    <source>
        <dbReference type="ARBA" id="ARBA00056321"/>
    </source>
</evidence>
<dbReference type="GeneID" id="34684033"/>
<dbReference type="FunFam" id="1.10.510.10:FF:000334">
    <property type="entry name" value="Serine/threonine-protein kinase STE11"/>
    <property type="match status" value="1"/>
</dbReference>
<keyword evidence="6" id="KW-0808">Transferase</keyword>
<feature type="compositionally biased region" description="Polar residues" evidence="15">
    <location>
        <begin position="392"/>
        <end position="401"/>
    </location>
</feature>
<protein>
    <recommendedName>
        <fullName evidence="13">Serine/threonine-protein kinase STE11</fullName>
        <ecNumber evidence="2">2.7.11.25</ecNumber>
    </recommendedName>
</protein>
<dbReference type="Pfam" id="PF07647">
    <property type="entry name" value="SAM_2"/>
    <property type="match status" value="1"/>
</dbReference>
<dbReference type="FunFam" id="3.10.20.90:FF:000272">
    <property type="entry name" value="Serine/threonine-protein kinase STE11"/>
    <property type="match status" value="1"/>
</dbReference>
<dbReference type="GO" id="GO:0005524">
    <property type="term" value="F:ATP binding"/>
    <property type="evidence" value="ECO:0007669"/>
    <property type="project" value="UniProtKB-UniRule"/>
</dbReference>
<feature type="region of interest" description="Disordered" evidence="15">
    <location>
        <begin position="345"/>
        <end position="421"/>
    </location>
</feature>
<evidence type="ECO:0000256" key="2">
    <source>
        <dbReference type="ARBA" id="ARBA00012406"/>
    </source>
</evidence>
<dbReference type="GO" id="GO:0000196">
    <property type="term" value="P:cell integrity MAPK cascade"/>
    <property type="evidence" value="ECO:0007669"/>
    <property type="project" value="EnsemblFungi"/>
</dbReference>
<dbReference type="GO" id="GO:0005737">
    <property type="term" value="C:cytoplasm"/>
    <property type="evidence" value="ECO:0007669"/>
    <property type="project" value="EnsemblFungi"/>
</dbReference>
<dbReference type="SMART" id="SM00454">
    <property type="entry name" value="SAM"/>
    <property type="match status" value="1"/>
</dbReference>
<dbReference type="GO" id="GO:0001403">
    <property type="term" value="P:invasive growth in response to glucose limitation"/>
    <property type="evidence" value="ECO:0007669"/>
    <property type="project" value="EnsemblFungi"/>
</dbReference>
<dbReference type="GO" id="GO:0038066">
    <property type="term" value="P:p38MAPK cascade"/>
    <property type="evidence" value="ECO:0007669"/>
    <property type="project" value="EnsemblFungi"/>
</dbReference>
<evidence type="ECO:0000313" key="19">
    <source>
        <dbReference type="Proteomes" id="UP000054304"/>
    </source>
</evidence>
<keyword evidence="5" id="KW-0597">Phosphoprotein</keyword>
<dbReference type="CDD" id="cd09534">
    <property type="entry name" value="SAM_Ste11_fungal"/>
    <property type="match status" value="1"/>
</dbReference>
<dbReference type="InterPro" id="IPR013761">
    <property type="entry name" value="SAM/pointed_sf"/>
</dbReference>
<dbReference type="AlphaFoldDB" id="A0A0C7MTH1"/>
<evidence type="ECO:0000256" key="10">
    <source>
        <dbReference type="ARBA" id="ARBA00047559"/>
    </source>
</evidence>
<dbReference type="GO" id="GO:0032093">
    <property type="term" value="F:SAM domain binding"/>
    <property type="evidence" value="ECO:0007669"/>
    <property type="project" value="EnsemblFungi"/>
</dbReference>
<dbReference type="Proteomes" id="UP000054304">
    <property type="component" value="Unassembled WGS sequence"/>
</dbReference>
<dbReference type="Pfam" id="PF00069">
    <property type="entry name" value="Pkinase"/>
    <property type="match status" value="1"/>
</dbReference>